<gene>
    <name evidence="12" type="primary">psd</name>
    <name evidence="14" type="ORF">SAMN05421749_105128</name>
</gene>
<keyword evidence="4 12" id="KW-0210">Decarboxylase</keyword>
<evidence type="ECO:0000313" key="15">
    <source>
        <dbReference type="Proteomes" id="UP000242317"/>
    </source>
</evidence>
<dbReference type="PANTHER" id="PTHR10067:SF6">
    <property type="entry name" value="PHOSPHATIDYLSERINE DECARBOXYLASE PROENZYME, MITOCHONDRIAL"/>
    <property type="match status" value="1"/>
</dbReference>
<evidence type="ECO:0000256" key="5">
    <source>
        <dbReference type="ARBA" id="ARBA00023098"/>
    </source>
</evidence>
<comment type="PTM">
    <text evidence="12">Is synthesized initially as an inactive proenzyme. Formation of the active enzyme involves a self-maturation process in which the active site pyruvoyl group is generated from an internal serine residue via an autocatalytic post-translational modification. Two non-identical subunits are generated from the proenzyme in this reaction, and the pyruvate is formed at the N-terminus of the alpha chain, which is derived from the carboxyl end of the proenzyme. The autoendoproteolytic cleavage occurs by a canonical serine protease mechanism, in which the side chain hydroxyl group of the serine supplies its oxygen atom to form the C-terminus of the beta chain, while the remainder of the serine residue undergoes an oxidative deamination to produce ammonia and the pyruvoyl prosthetic group on the alpha chain. During this reaction, the Ser that is part of the protease active site of the proenzyme becomes the pyruvoyl prosthetic group, which constitutes an essential element of the active site of the mature decarboxylase.</text>
</comment>
<feature type="chain" id="PRO_5023525476" description="Phosphatidylserine decarboxylase alpha chain" evidence="12">
    <location>
        <begin position="276"/>
        <end position="310"/>
    </location>
</feature>
<comment type="similarity">
    <text evidence="12">Belongs to the phosphatidylserine decarboxylase family. PSD-B subfamily. Prokaryotic type I sub-subfamily.</text>
</comment>
<feature type="active site" description="Charge relay system; for autoendoproteolytic cleavage activity" evidence="12">
    <location>
        <position position="276"/>
    </location>
</feature>
<evidence type="ECO:0000256" key="3">
    <source>
        <dbReference type="ARBA" id="ARBA00022516"/>
    </source>
</evidence>
<dbReference type="NCBIfam" id="TIGR00163">
    <property type="entry name" value="PS_decarb"/>
    <property type="match status" value="1"/>
</dbReference>
<keyword evidence="11 12" id="KW-0670">Pyruvate</keyword>
<keyword evidence="15" id="KW-1185">Reference proteome</keyword>
<evidence type="ECO:0000256" key="9">
    <source>
        <dbReference type="ARBA" id="ARBA00023239"/>
    </source>
</evidence>
<feature type="region of interest" description="Disordered" evidence="13">
    <location>
        <begin position="1"/>
        <end position="29"/>
    </location>
</feature>
<evidence type="ECO:0000256" key="7">
    <source>
        <dbReference type="ARBA" id="ARBA00023145"/>
    </source>
</evidence>
<evidence type="ECO:0000256" key="6">
    <source>
        <dbReference type="ARBA" id="ARBA00023136"/>
    </source>
</evidence>
<name>A0A1G6LNE6_9GAMM</name>
<feature type="chain" id="PRO_5023525477" description="Phosphatidylserine decarboxylase beta chain" evidence="12">
    <location>
        <begin position="1"/>
        <end position="275"/>
    </location>
</feature>
<evidence type="ECO:0000256" key="11">
    <source>
        <dbReference type="ARBA" id="ARBA00023317"/>
    </source>
</evidence>
<evidence type="ECO:0000256" key="1">
    <source>
        <dbReference type="ARBA" id="ARBA00005189"/>
    </source>
</evidence>
<keyword evidence="3 12" id="KW-0444">Lipid biosynthesis</keyword>
<dbReference type="PANTHER" id="PTHR10067">
    <property type="entry name" value="PHOSPHATIDYLSERINE DECARBOXYLASE"/>
    <property type="match status" value="1"/>
</dbReference>
<evidence type="ECO:0000256" key="4">
    <source>
        <dbReference type="ARBA" id="ARBA00022793"/>
    </source>
</evidence>
<dbReference type="InterPro" id="IPR033178">
    <property type="entry name" value="PSD_type1_pro"/>
</dbReference>
<comment type="pathway">
    <text evidence="1">Lipid metabolism.</text>
</comment>
<dbReference type="InterPro" id="IPR003817">
    <property type="entry name" value="PS_Dcarbxylase"/>
</dbReference>
<comment type="function">
    <text evidence="12">Catalyzes the formation of phosphatidylethanolamine (PtdEtn) from phosphatidylserine (PtdSer).</text>
</comment>
<comment type="pathway">
    <text evidence="12">Phospholipid metabolism; phosphatidylethanolamine biosynthesis; phosphatidylethanolamine from CDP-diacylglycerol: step 2/2.</text>
</comment>
<evidence type="ECO:0000256" key="8">
    <source>
        <dbReference type="ARBA" id="ARBA00023209"/>
    </source>
</evidence>
<dbReference type="GO" id="GO:0005886">
    <property type="term" value="C:plasma membrane"/>
    <property type="evidence" value="ECO:0007669"/>
    <property type="project" value="UniProtKB-SubCell"/>
</dbReference>
<dbReference type="GO" id="GO:0006646">
    <property type="term" value="P:phosphatidylethanolamine biosynthetic process"/>
    <property type="evidence" value="ECO:0007669"/>
    <property type="project" value="UniProtKB-UniRule"/>
</dbReference>
<comment type="cofactor">
    <cofactor evidence="12">
        <name>pyruvate</name>
        <dbReference type="ChEBI" id="CHEBI:15361"/>
    </cofactor>
    <text evidence="12">Binds 1 pyruvoyl group covalently per subunit.</text>
</comment>
<dbReference type="Proteomes" id="UP000242317">
    <property type="component" value="Unassembled WGS sequence"/>
</dbReference>
<feature type="active site" description="Schiff-base intermediate with substrate; via pyruvic acid; for decarboxylase activity" evidence="12">
    <location>
        <position position="276"/>
    </location>
</feature>
<evidence type="ECO:0000256" key="12">
    <source>
        <dbReference type="HAMAP-Rule" id="MF_00662"/>
    </source>
</evidence>
<feature type="active site" description="Charge relay system; for autoendoproteolytic cleavage activity" evidence="12">
    <location>
        <position position="122"/>
    </location>
</feature>
<evidence type="ECO:0000256" key="10">
    <source>
        <dbReference type="ARBA" id="ARBA00023264"/>
    </source>
</evidence>
<keyword evidence="5 12" id="KW-0443">Lipid metabolism</keyword>
<feature type="compositionally biased region" description="Basic residues" evidence="13">
    <location>
        <begin position="1"/>
        <end position="15"/>
    </location>
</feature>
<comment type="subunit">
    <text evidence="12">Heterodimer of a large membrane-associated beta subunit and a small pyruvoyl-containing alpha subunit.</text>
</comment>
<keyword evidence="8 12" id="KW-0594">Phospholipid biosynthesis</keyword>
<comment type="subcellular location">
    <subcellularLocation>
        <location evidence="12">Cell membrane</location>
        <topology evidence="12">Peripheral membrane protein</topology>
    </subcellularLocation>
</comment>
<dbReference type="EC" id="4.1.1.65" evidence="12"/>
<accession>A0A1G6LNE6</accession>
<evidence type="ECO:0000256" key="13">
    <source>
        <dbReference type="SAM" id="MobiDB-lite"/>
    </source>
</evidence>
<reference evidence="15" key="1">
    <citation type="submission" date="2016-09" db="EMBL/GenBank/DDBJ databases">
        <authorList>
            <person name="Varghese N."/>
            <person name="Submissions S."/>
        </authorList>
    </citation>
    <scope>NUCLEOTIDE SEQUENCE [LARGE SCALE GENOMIC DNA]</scope>
    <source>
        <strain evidence="15">ANC 3699</strain>
    </source>
</reference>
<evidence type="ECO:0000313" key="14">
    <source>
        <dbReference type="EMBL" id="SDC44818.1"/>
    </source>
</evidence>
<feature type="modified residue" description="Pyruvic acid (Ser); by autocatalysis" evidence="12">
    <location>
        <position position="276"/>
    </location>
</feature>
<organism evidence="14 15">
    <name type="scientific">Acinetobacter marinus</name>
    <dbReference type="NCBI Taxonomy" id="281375"/>
    <lineage>
        <taxon>Bacteria</taxon>
        <taxon>Pseudomonadati</taxon>
        <taxon>Pseudomonadota</taxon>
        <taxon>Gammaproteobacteria</taxon>
        <taxon>Moraxellales</taxon>
        <taxon>Moraxellaceae</taxon>
        <taxon>Acinetobacter</taxon>
    </lineage>
</organism>
<dbReference type="EMBL" id="FMYK01000005">
    <property type="protein sequence ID" value="SDC44818.1"/>
    <property type="molecule type" value="Genomic_DNA"/>
</dbReference>
<feature type="active site" description="Charge relay system; for autoendoproteolytic cleavage activity" evidence="12">
    <location>
        <position position="178"/>
    </location>
</feature>
<keyword evidence="7 12" id="KW-0865">Zymogen</keyword>
<keyword evidence="2 12" id="KW-1003">Cell membrane</keyword>
<evidence type="ECO:0000256" key="2">
    <source>
        <dbReference type="ARBA" id="ARBA00022475"/>
    </source>
</evidence>
<sequence length="310" mass="34563">MNKPNTKRFKSKRKPQSQTQSEIQAKPKKSKAMIDQAFIRLQKIIPQHALSRLVGKVAASEQPLLKTAVIYAFKQKYGIDLTIAEAEEISRYPSFNAFFTRALKDGQRPIDHNPKHVVSPADGAISQLGKIEQGKIFQAKGQSYTVEQLIADPSLAEPFQDGEFITVYLSPKDYHRVHMPYGGKLTETLYVPGELFSVNQVTAENIPELFARNERMVCLFDTELGRMAVVLVGAMIVAGIETVATGQVKPNGRIELQEHDMTLEKGDELGRFYLGSTAIVLFEKDKVNWDGHFKANSAVQMGRPLGKTKG</sequence>
<dbReference type="GO" id="GO:0004609">
    <property type="term" value="F:phosphatidylserine decarboxylase activity"/>
    <property type="evidence" value="ECO:0007669"/>
    <property type="project" value="UniProtKB-UniRule"/>
</dbReference>
<keyword evidence="6 12" id="KW-0472">Membrane</keyword>
<protein>
    <recommendedName>
        <fullName evidence="12">Phosphatidylserine decarboxylase proenzyme</fullName>
        <ecNumber evidence="12">4.1.1.65</ecNumber>
    </recommendedName>
    <component>
        <recommendedName>
            <fullName evidence="12">Phosphatidylserine decarboxylase alpha chain</fullName>
        </recommendedName>
    </component>
    <component>
        <recommendedName>
            <fullName evidence="12">Phosphatidylserine decarboxylase beta chain</fullName>
        </recommendedName>
    </component>
</protein>
<feature type="site" description="Cleavage (non-hydrolytic); by autocatalysis" evidence="12">
    <location>
        <begin position="275"/>
        <end position="276"/>
    </location>
</feature>
<dbReference type="HAMAP" id="MF_00662">
    <property type="entry name" value="PS_decarb_PSD_B_type1"/>
    <property type="match status" value="1"/>
</dbReference>
<proteinExistence type="inferred from homology"/>
<comment type="catalytic activity">
    <reaction evidence="12">
        <text>a 1,2-diacyl-sn-glycero-3-phospho-L-serine + H(+) = a 1,2-diacyl-sn-glycero-3-phosphoethanolamine + CO2</text>
        <dbReference type="Rhea" id="RHEA:20828"/>
        <dbReference type="ChEBI" id="CHEBI:15378"/>
        <dbReference type="ChEBI" id="CHEBI:16526"/>
        <dbReference type="ChEBI" id="CHEBI:57262"/>
        <dbReference type="ChEBI" id="CHEBI:64612"/>
        <dbReference type="EC" id="4.1.1.65"/>
    </reaction>
</comment>
<dbReference type="UniPathway" id="UPA00558">
    <property type="reaction ID" value="UER00616"/>
</dbReference>
<dbReference type="InterPro" id="IPR033177">
    <property type="entry name" value="PSD-B"/>
</dbReference>
<keyword evidence="10 12" id="KW-1208">Phospholipid metabolism</keyword>
<dbReference type="Pfam" id="PF02666">
    <property type="entry name" value="PS_Dcarbxylase"/>
    <property type="match status" value="1"/>
</dbReference>
<keyword evidence="9 12" id="KW-0456">Lyase</keyword>
<dbReference type="AlphaFoldDB" id="A0A1G6LNE6"/>